<dbReference type="PANTHER" id="PTHR12596">
    <property type="entry name" value="EXPORTIN 4,7-RELATED"/>
    <property type="match status" value="1"/>
</dbReference>
<proteinExistence type="inferred from homology"/>
<comment type="subcellular location">
    <subcellularLocation>
        <location evidence="2">Cytoplasm</location>
    </subcellularLocation>
    <subcellularLocation>
        <location evidence="1">Nucleus</location>
    </subcellularLocation>
</comment>
<evidence type="ECO:0000256" key="5">
    <source>
        <dbReference type="ARBA" id="ARBA00022490"/>
    </source>
</evidence>
<evidence type="ECO:0000256" key="6">
    <source>
        <dbReference type="ARBA" id="ARBA00022927"/>
    </source>
</evidence>
<dbReference type="OrthoDB" id="5548448at2759"/>
<dbReference type="GO" id="GO:0006611">
    <property type="term" value="P:protein export from nucleus"/>
    <property type="evidence" value="ECO:0007669"/>
    <property type="project" value="TreeGrafter"/>
</dbReference>
<keyword evidence="5" id="KW-0963">Cytoplasm</keyword>
<reference evidence="11" key="1">
    <citation type="journal article" date="2020" name="bioRxiv">
        <title>Comparative genomics of Chlamydomonas.</title>
        <authorList>
            <person name="Craig R.J."/>
            <person name="Hasan A.R."/>
            <person name="Ness R.W."/>
            <person name="Keightley P.D."/>
        </authorList>
    </citation>
    <scope>NUCLEOTIDE SEQUENCE</scope>
    <source>
        <strain evidence="11">CCAP 11/173</strain>
    </source>
</reference>
<dbReference type="PROSITE" id="PS50166">
    <property type="entry name" value="IMPORTIN_B_NT"/>
    <property type="match status" value="1"/>
</dbReference>
<dbReference type="GO" id="GO:0005643">
    <property type="term" value="C:nuclear pore"/>
    <property type="evidence" value="ECO:0007669"/>
    <property type="project" value="TreeGrafter"/>
</dbReference>
<evidence type="ECO:0000256" key="2">
    <source>
        <dbReference type="ARBA" id="ARBA00004496"/>
    </source>
</evidence>
<accession>A0A835WP98</accession>
<protein>
    <recommendedName>
        <fullName evidence="8">Exportin-4</fullName>
    </recommendedName>
</protein>
<evidence type="ECO:0000256" key="7">
    <source>
        <dbReference type="ARBA" id="ARBA00023242"/>
    </source>
</evidence>
<feature type="compositionally biased region" description="Basic residues" evidence="9">
    <location>
        <begin position="1029"/>
        <end position="1044"/>
    </location>
</feature>
<dbReference type="SMART" id="SM00913">
    <property type="entry name" value="IBN_N"/>
    <property type="match status" value="1"/>
</dbReference>
<evidence type="ECO:0000256" key="1">
    <source>
        <dbReference type="ARBA" id="ARBA00004123"/>
    </source>
</evidence>
<comment type="caution">
    <text evidence="11">The sequence shown here is derived from an EMBL/GenBank/DDBJ whole genome shotgun (WGS) entry which is preliminary data.</text>
</comment>
<feature type="region of interest" description="Disordered" evidence="9">
    <location>
        <begin position="1024"/>
        <end position="1057"/>
    </location>
</feature>
<dbReference type="SUPFAM" id="SSF48371">
    <property type="entry name" value="ARM repeat"/>
    <property type="match status" value="1"/>
</dbReference>
<dbReference type="InterPro" id="IPR001494">
    <property type="entry name" value="Importin-beta_N"/>
</dbReference>
<dbReference type="EMBL" id="JAEHOD010000009">
    <property type="protein sequence ID" value="KAG2450992.1"/>
    <property type="molecule type" value="Genomic_DNA"/>
</dbReference>
<evidence type="ECO:0000256" key="9">
    <source>
        <dbReference type="SAM" id="MobiDB-lite"/>
    </source>
</evidence>
<dbReference type="InterPro" id="IPR016024">
    <property type="entry name" value="ARM-type_fold"/>
</dbReference>
<keyword evidence="12" id="KW-1185">Reference proteome</keyword>
<feature type="domain" description="Importin N-terminal" evidence="10">
    <location>
        <begin position="26"/>
        <end position="94"/>
    </location>
</feature>
<gene>
    <name evidence="11" type="ORF">HYH02_004264</name>
</gene>
<feature type="compositionally biased region" description="Low complexity" evidence="9">
    <location>
        <begin position="1045"/>
        <end position="1057"/>
    </location>
</feature>
<organism evidence="11 12">
    <name type="scientific">Chlamydomonas schloesseri</name>
    <dbReference type="NCBI Taxonomy" id="2026947"/>
    <lineage>
        <taxon>Eukaryota</taxon>
        <taxon>Viridiplantae</taxon>
        <taxon>Chlorophyta</taxon>
        <taxon>core chlorophytes</taxon>
        <taxon>Chlorophyceae</taxon>
        <taxon>CS clade</taxon>
        <taxon>Chlamydomonadales</taxon>
        <taxon>Chlamydomonadaceae</taxon>
        <taxon>Chlamydomonas</taxon>
    </lineage>
</organism>
<keyword evidence="4" id="KW-0813">Transport</keyword>
<feature type="region of interest" description="Disordered" evidence="9">
    <location>
        <begin position="1096"/>
        <end position="1141"/>
    </location>
</feature>
<dbReference type="InterPro" id="IPR011989">
    <property type="entry name" value="ARM-like"/>
</dbReference>
<evidence type="ECO:0000259" key="10">
    <source>
        <dbReference type="PROSITE" id="PS50166"/>
    </source>
</evidence>
<evidence type="ECO:0000256" key="4">
    <source>
        <dbReference type="ARBA" id="ARBA00022448"/>
    </source>
</evidence>
<sequence>MDLDAAQAAVERACEEFKVPATAAAASAVLLQFRSSPGVLAACRHILDRSHSLDARFHAAAALRESVVRDWAALGTGPEGRTALRHYLLGYLAAAAEQPALQVVRSSLISALAVLLKRGWLEPGEGPASRAAFFQELEAATSQSAAARRVGVQVLEALVGEFAVSSASPLGLPLEHHAKCAADLQDHYLQGIFRHAVGLGRAAAQQHGDGDTCAACLTLMAAVLAWDFRRSASSFSAVAAAAAAAAQHHHACGGLHGAPGAGGGGGGGGLGGGGGGGSGLGLGLGLAAPSAGADWASLLLAPDTLDWVAGLLQQLTAAAAAPGAPAAARDLVARARGVVVALSNLSADVFPREGPEALTGPGGGVRGGYLRAVLRCVVAWVAAPRQVVAAAAAGDELPLWEACKALLALAAAHPPRLIQDAGNDVVAAAVAAGGLAPPPHGAGAGFLALLQALTLEVIRASCAAEAGGGGGGGLGGLEQWAVECRDMLVETWALMVQRDCGGAGLNPGLALSLAVGGMGPPTLPGLAEGAAAVFGALVEGALAAAGQGAEDDGDEDVAAENEAAEAAAEDARMAEAAALARAAPAATFPLLAGAMAAAQQQLLAAAAPGGPGAGSAPWAVALERLCWLVRMAAHCLADSGAGETPLMPLTLSIAVEAGGPALAAVEGLTAALLTLPALALQGGAAAVLSPRLMECVVWSLARWSDTYLFPEEVEGLPAALVASYGTRAGGAAGGVAAGSVAAAGGHVGPGVAPGQQAGGAGAGGGGGGGTGQAEAVVDGLARLAATCLVSFPGEAELHGMVCTVLLPVLSRRRPLCACLLEASPSWAELCGAFAARRPQLAAGLAPKLQRWLSQSLCQAACGFPSADSPHQPLAASPAGAYIANLLGPTAAEVRALAARPDLGALAARADVVAALCGMLEALRGGACRGAGAAGAAARAAGWALLSSELLGPLLALQRSAAGEDPRVSALLLKLAAAVVEHHVGYLQADQAHVLMSWVLELLRQYRSGRAARVSVAAAVAAGGSSGTVARRRQHPAAHSHHKHAGAPSNGNAAGAAALREDAAADAARELRALLSLLTHITQRDVALAAAASDGWASSAGSTPHSVNMTGGTGGVGGGGTPRGGGGGAGPGPGSSAGAEQESGVAQVVLTGLDVLLPLLTPELMAAATAAGSGDGGGGGGGSGSGGGPGGAGGKLSRLLFGLLAYMMEVHPHAVVALPPPHFATLLSCLEAGARGAAPQQGRAGSGAAASTSGGIGGSSTPVAAFDGVVVQSALEGLAGLAKYHHQSVMNGGRGFSGQCAPGPGPGPGGGIGGGGGPLGPYLVQLLLGICLLGDAGPDVVEQAGDALLPLLQSDPAAYASLGQALVQSSDPRVAGQVGAALAKLVSPEASSSGPAGAFHSGAAGGATAASDAAAAAVAAAGSSLGLDPRSLDLSRLSRRVFRERLCGVVAELRGLLRVR</sequence>
<dbReference type="Gene3D" id="1.25.10.10">
    <property type="entry name" value="Leucine-rich Repeat Variant"/>
    <property type="match status" value="1"/>
</dbReference>
<feature type="compositionally biased region" description="Gly residues" evidence="9">
    <location>
        <begin position="1172"/>
        <end position="1190"/>
    </location>
</feature>
<dbReference type="Proteomes" id="UP000613740">
    <property type="component" value="Unassembled WGS sequence"/>
</dbReference>
<dbReference type="GO" id="GO:0031267">
    <property type="term" value="F:small GTPase binding"/>
    <property type="evidence" value="ECO:0007669"/>
    <property type="project" value="InterPro"/>
</dbReference>
<feature type="region of interest" description="Disordered" evidence="9">
    <location>
        <begin position="1170"/>
        <end position="1190"/>
    </location>
</feature>
<dbReference type="GO" id="GO:0005737">
    <property type="term" value="C:cytoplasm"/>
    <property type="evidence" value="ECO:0007669"/>
    <property type="project" value="UniProtKB-SubCell"/>
</dbReference>
<dbReference type="FunFam" id="1.25.10.10:FF:002090">
    <property type="entry name" value="Predicted protein"/>
    <property type="match status" value="1"/>
</dbReference>
<keyword evidence="6" id="KW-0653">Protein transport</keyword>
<dbReference type="GO" id="GO:0005049">
    <property type="term" value="F:nuclear export signal receptor activity"/>
    <property type="evidence" value="ECO:0007669"/>
    <property type="project" value="InterPro"/>
</dbReference>
<dbReference type="PANTHER" id="PTHR12596:SF1">
    <property type="entry name" value="EXPORTIN-4"/>
    <property type="match status" value="1"/>
</dbReference>
<evidence type="ECO:0000256" key="3">
    <source>
        <dbReference type="ARBA" id="ARBA00009466"/>
    </source>
</evidence>
<evidence type="ECO:0000313" key="12">
    <source>
        <dbReference type="Proteomes" id="UP000613740"/>
    </source>
</evidence>
<dbReference type="Pfam" id="PF03810">
    <property type="entry name" value="IBN_N"/>
    <property type="match status" value="1"/>
</dbReference>
<keyword evidence="7" id="KW-0539">Nucleus</keyword>
<name>A0A835WP98_9CHLO</name>
<evidence type="ECO:0000313" key="11">
    <source>
        <dbReference type="EMBL" id="KAG2450992.1"/>
    </source>
</evidence>
<evidence type="ECO:0000256" key="8">
    <source>
        <dbReference type="ARBA" id="ARBA00040444"/>
    </source>
</evidence>
<feature type="compositionally biased region" description="Gly residues" evidence="9">
    <location>
        <begin position="1110"/>
        <end position="1134"/>
    </location>
</feature>
<comment type="similarity">
    <text evidence="3">Belongs to the exportin family.</text>
</comment>
<dbReference type="InterPro" id="IPR044189">
    <property type="entry name" value="XPO4/7-like"/>
</dbReference>